<protein>
    <submittedName>
        <fullName evidence="2">Uncharacterized protein</fullName>
    </submittedName>
</protein>
<dbReference type="EMBL" id="JOKD01000017">
    <property type="protein sequence ID" value="KGE78361.1"/>
    <property type="molecule type" value="Genomic_DNA"/>
</dbReference>
<proteinExistence type="predicted"/>
<comment type="caution">
    <text evidence="2">The sequence shown here is derived from an EMBL/GenBank/DDBJ whole genome shotgun (WGS) entry which is preliminary data.</text>
</comment>
<reference evidence="2 3" key="1">
    <citation type="submission" date="2014-06" db="EMBL/GenBank/DDBJ databases">
        <title>Draft genome sequence of an extremely salt tolerant bacteria Halomonas salina/CIFRI 1.</title>
        <authorList>
            <person name="Behera B.D."/>
            <person name="Meena D.K."/>
            <person name="Das P."/>
            <person name="Maharana J."/>
            <person name="Paria P."/>
            <person name="Sharma A.P."/>
            <person name="Shamsudheen K.V."/>
            <person name="Rijit J."/>
            <person name="Dixit V."/>
            <person name="Verma A."/>
            <person name="Scaria V."/>
            <person name="Sivasubbu S."/>
        </authorList>
    </citation>
    <scope>NUCLEOTIDE SEQUENCE [LARGE SCALE GENOMIC DNA]</scope>
    <source>
        <strain evidence="2 3">CIFRI 1</strain>
    </source>
</reference>
<sequence>MSRRRLPLLPLLLLTVLPLAGCAVGTPDAPQTVRQALFGLGERAAQRVAEAPPLPRPSSDEVLLLAAPEVDDALGVGEDRLLESLTRSLLGLGQGPQVLDWQPALAPGAAANQWRLDSRLVSAGPRLALSDRTLLPYRLELTLRRPGDATPLWQTRLDGALDATAL</sequence>
<accession>A0ABR4WUG1</accession>
<dbReference type="RefSeq" id="WP_035595006.1">
    <property type="nucleotide sequence ID" value="NZ_JOKD01000017.1"/>
</dbReference>
<keyword evidence="3" id="KW-1185">Reference proteome</keyword>
<feature type="signal peptide" evidence="1">
    <location>
        <begin position="1"/>
        <end position="23"/>
    </location>
</feature>
<dbReference type="Proteomes" id="UP000029721">
    <property type="component" value="Unassembled WGS sequence"/>
</dbReference>
<evidence type="ECO:0000313" key="2">
    <source>
        <dbReference type="EMBL" id="KGE78361.1"/>
    </source>
</evidence>
<feature type="chain" id="PRO_5046107118" evidence="1">
    <location>
        <begin position="24"/>
        <end position="166"/>
    </location>
</feature>
<organism evidence="2 3">
    <name type="scientific">Halomonas salina</name>
    <dbReference type="NCBI Taxonomy" id="42565"/>
    <lineage>
        <taxon>Bacteria</taxon>
        <taxon>Pseudomonadati</taxon>
        <taxon>Pseudomonadota</taxon>
        <taxon>Gammaproteobacteria</taxon>
        <taxon>Oceanospirillales</taxon>
        <taxon>Halomonadaceae</taxon>
        <taxon>Halomonas</taxon>
    </lineage>
</organism>
<evidence type="ECO:0000313" key="3">
    <source>
        <dbReference type="Proteomes" id="UP000029721"/>
    </source>
</evidence>
<keyword evidence="1" id="KW-0732">Signal</keyword>
<gene>
    <name evidence="2" type="ORF">FP66_03385</name>
</gene>
<name>A0ABR4WUG1_9GAMM</name>
<evidence type="ECO:0000256" key="1">
    <source>
        <dbReference type="SAM" id="SignalP"/>
    </source>
</evidence>